<dbReference type="AlphaFoldDB" id="J9DLU2"/>
<evidence type="ECO:0000313" key="2">
    <source>
        <dbReference type="EMBL" id="EJW70568.1"/>
    </source>
</evidence>
<gene>
    <name evidence="2" type="ORF">WUBG_18522</name>
</gene>
<organism evidence="2 3">
    <name type="scientific">Wuchereria bancrofti</name>
    <dbReference type="NCBI Taxonomy" id="6293"/>
    <lineage>
        <taxon>Eukaryota</taxon>
        <taxon>Metazoa</taxon>
        <taxon>Ecdysozoa</taxon>
        <taxon>Nematoda</taxon>
        <taxon>Chromadorea</taxon>
        <taxon>Rhabditida</taxon>
        <taxon>Spirurina</taxon>
        <taxon>Spiruromorpha</taxon>
        <taxon>Filarioidea</taxon>
        <taxon>Onchocercidae</taxon>
        <taxon>Wuchereria</taxon>
    </lineage>
</organism>
<dbReference type="GO" id="GO:0019887">
    <property type="term" value="F:protein kinase regulator activity"/>
    <property type="evidence" value="ECO:0007669"/>
    <property type="project" value="TreeGrafter"/>
</dbReference>
<name>J9DLU2_WUCBA</name>
<dbReference type="InterPro" id="IPR052771">
    <property type="entry name" value="Neurotrophin_sig_adaptor"/>
</dbReference>
<sequence length="63" mass="7132">MIRSLDFFTNSQTRLIVVVDGLDNCEQERMVQTLDALELLFCTHADRPFVVTIAVDPHIIISA</sequence>
<protein>
    <recommendedName>
        <fullName evidence="1">KAP NTPase domain-containing protein</fullName>
    </recommendedName>
</protein>
<dbReference type="GO" id="GO:0030165">
    <property type="term" value="F:PDZ domain binding"/>
    <property type="evidence" value="ECO:0007669"/>
    <property type="project" value="TreeGrafter"/>
</dbReference>
<proteinExistence type="predicted"/>
<feature type="domain" description="KAP NTPase" evidence="1">
    <location>
        <begin position="8"/>
        <end position="63"/>
    </location>
</feature>
<feature type="non-terminal residue" evidence="2">
    <location>
        <position position="63"/>
    </location>
</feature>
<comment type="caution">
    <text evidence="2">The sequence shown here is derived from an EMBL/GenBank/DDBJ whole genome shotgun (WGS) entry which is preliminary data.</text>
</comment>
<evidence type="ECO:0000313" key="3">
    <source>
        <dbReference type="Proteomes" id="UP000004810"/>
    </source>
</evidence>
<dbReference type="EMBL" id="ADBV01021342">
    <property type="protein sequence ID" value="EJW70568.1"/>
    <property type="molecule type" value="Genomic_DNA"/>
</dbReference>
<accession>J9DLU2</accession>
<reference evidence="3" key="1">
    <citation type="submission" date="2012-08" db="EMBL/GenBank/DDBJ databases">
        <title>The Genome Sequence of Wuchereria bancrofti.</title>
        <authorList>
            <person name="Nutman T.B."/>
            <person name="Fink D.L."/>
            <person name="Russ C."/>
            <person name="Young S."/>
            <person name="Zeng Q."/>
            <person name="Koehrsen M."/>
            <person name="Alvarado L."/>
            <person name="Berlin A."/>
            <person name="Chapman S.B."/>
            <person name="Chen Z."/>
            <person name="Freedman E."/>
            <person name="Gellesch M."/>
            <person name="Goldberg J."/>
            <person name="Griggs A."/>
            <person name="Gujja S."/>
            <person name="Heilman E.R."/>
            <person name="Heiman D."/>
            <person name="Hepburn T."/>
            <person name="Howarth C."/>
            <person name="Jen D."/>
            <person name="Larson L."/>
            <person name="Lewis B."/>
            <person name="Mehta T."/>
            <person name="Park D."/>
            <person name="Pearson M."/>
            <person name="Roberts A."/>
            <person name="Saif S."/>
            <person name="Shea T."/>
            <person name="Shenoy N."/>
            <person name="Sisk P."/>
            <person name="Stolte C."/>
            <person name="Sykes S."/>
            <person name="Walk T."/>
            <person name="White J."/>
            <person name="Yandava C."/>
            <person name="Haas B."/>
            <person name="Henn M.R."/>
            <person name="Nusbaum C."/>
            <person name="Birren B."/>
        </authorList>
    </citation>
    <scope>NUCLEOTIDE SEQUENCE [LARGE SCALE GENOMIC DNA]</scope>
    <source>
        <strain evidence="3">NA</strain>
    </source>
</reference>
<dbReference type="Pfam" id="PF07693">
    <property type="entry name" value="KAP_NTPase"/>
    <property type="match status" value="1"/>
</dbReference>
<dbReference type="Proteomes" id="UP000004810">
    <property type="component" value="Unassembled WGS sequence"/>
</dbReference>
<dbReference type="PANTHER" id="PTHR24116">
    <property type="entry name" value="KINASE D-INTERACTING SUBSTRATE OF 220 KDA"/>
    <property type="match status" value="1"/>
</dbReference>
<evidence type="ECO:0000259" key="1">
    <source>
        <dbReference type="Pfam" id="PF07693"/>
    </source>
</evidence>
<dbReference type="InterPro" id="IPR011646">
    <property type="entry name" value="KAP_P-loop"/>
</dbReference>
<dbReference type="PANTHER" id="PTHR24116:SF0">
    <property type="entry name" value="KINASE D-INTERACTING SUBSTRATE OF 220 KDA"/>
    <property type="match status" value="1"/>
</dbReference>